<proteinExistence type="predicted"/>
<reference evidence="1" key="1">
    <citation type="journal article" date="2020" name="Microb. Genom.">
        <title>Genetic diversity of clinical and environmental Mucorales isolates obtained from an investigation of mucormycosis cases among solid organ transplant recipients.</title>
        <authorList>
            <person name="Nguyen M.H."/>
            <person name="Kaul D."/>
            <person name="Muto C."/>
            <person name="Cheng S.J."/>
            <person name="Richter R.A."/>
            <person name="Bruno V.M."/>
            <person name="Liu G."/>
            <person name="Beyhan S."/>
            <person name="Sundermann A.J."/>
            <person name="Mounaud S."/>
            <person name="Pasculle A.W."/>
            <person name="Nierman W.C."/>
            <person name="Driscoll E."/>
            <person name="Cumbie R."/>
            <person name="Clancy C.J."/>
            <person name="Dupont C.L."/>
        </authorList>
    </citation>
    <scope>NUCLEOTIDE SEQUENCE</scope>
    <source>
        <strain evidence="1">GL11</strain>
    </source>
</reference>
<protein>
    <submittedName>
        <fullName evidence="1">Uncharacterized protein</fullName>
    </submittedName>
</protein>
<sequence length="295" mass="34289">MQTNQESSNKKTGLDKSLPISVLFKTYFTDLFKEKGKQAVIQELVDYLNNWELEQGGSENVCYLDDNGKEETREIFIEKRIQEIQDGVIQEINELMERKETECITPVLTPSVTPSTSSKAIPVQETNELLTNLEQSEKETFEYALSSIFGINNNQNFSSADYHEVMFINYYNEYREILKQQAKLNKRREDVLSKFTFSVNEWSHYKFAKPTNNQSSIQCYLGAKHNQLKAILPHHTRYRTLCQKIKKSDIWSKNQATIEDDLSQGRGICNENDEDVYKILDGATDFEIDLLQKFN</sequence>
<gene>
    <name evidence="1" type="ORF">G6F64_011852</name>
</gene>
<accession>A0A9P7BM99</accession>
<keyword evidence="2" id="KW-1185">Reference proteome</keyword>
<dbReference type="AlphaFoldDB" id="A0A9P7BM99"/>
<comment type="caution">
    <text evidence="1">The sequence shown here is derived from an EMBL/GenBank/DDBJ whole genome shotgun (WGS) entry which is preliminary data.</text>
</comment>
<evidence type="ECO:0000313" key="2">
    <source>
        <dbReference type="Proteomes" id="UP000716291"/>
    </source>
</evidence>
<evidence type="ECO:0000313" key="1">
    <source>
        <dbReference type="EMBL" id="KAG1301384.1"/>
    </source>
</evidence>
<organism evidence="1 2">
    <name type="scientific">Rhizopus oryzae</name>
    <name type="common">Mucormycosis agent</name>
    <name type="synonym">Rhizopus arrhizus var. delemar</name>
    <dbReference type="NCBI Taxonomy" id="64495"/>
    <lineage>
        <taxon>Eukaryota</taxon>
        <taxon>Fungi</taxon>
        <taxon>Fungi incertae sedis</taxon>
        <taxon>Mucoromycota</taxon>
        <taxon>Mucoromycotina</taxon>
        <taxon>Mucoromycetes</taxon>
        <taxon>Mucorales</taxon>
        <taxon>Mucorineae</taxon>
        <taxon>Rhizopodaceae</taxon>
        <taxon>Rhizopus</taxon>
    </lineage>
</organism>
<dbReference type="EMBL" id="JAANQT010003136">
    <property type="protein sequence ID" value="KAG1301384.1"/>
    <property type="molecule type" value="Genomic_DNA"/>
</dbReference>
<name>A0A9P7BM99_RHIOR</name>
<dbReference type="Proteomes" id="UP000716291">
    <property type="component" value="Unassembled WGS sequence"/>
</dbReference>